<dbReference type="FunFam" id="3.40.50.300:FF:000105">
    <property type="entry name" value="BMS1 ribosome biogenesis factor"/>
    <property type="match status" value="1"/>
</dbReference>
<dbReference type="PANTHER" id="PTHR12858:SF2">
    <property type="entry name" value="RIBOSOME BIOGENESIS PROTEIN BMS1 HOMOLOG"/>
    <property type="match status" value="1"/>
</dbReference>
<evidence type="ECO:0000313" key="14">
    <source>
        <dbReference type="Proteomes" id="UP001229421"/>
    </source>
</evidence>
<evidence type="ECO:0000256" key="6">
    <source>
        <dbReference type="ARBA" id="ARBA00022840"/>
    </source>
</evidence>
<evidence type="ECO:0000256" key="5">
    <source>
        <dbReference type="ARBA" id="ARBA00022801"/>
    </source>
</evidence>
<dbReference type="GO" id="GO:0032040">
    <property type="term" value="C:small-subunit processome"/>
    <property type="evidence" value="ECO:0007669"/>
    <property type="project" value="UniProtKB-ARBA"/>
</dbReference>
<dbReference type="SUPFAM" id="SSF52540">
    <property type="entry name" value="P-loop containing nucleoside triphosphate hydrolases"/>
    <property type="match status" value="1"/>
</dbReference>
<proteinExistence type="inferred from homology"/>
<dbReference type="PROSITE" id="PS51714">
    <property type="entry name" value="G_BMS1"/>
    <property type="match status" value="1"/>
</dbReference>
<comment type="subcellular location">
    <subcellularLocation>
        <location evidence="1">Nucleus</location>
        <location evidence="1">Nucleolus</location>
    </subcellularLocation>
</comment>
<evidence type="ECO:0000256" key="9">
    <source>
        <dbReference type="ARBA" id="ARBA00049117"/>
    </source>
</evidence>
<feature type="compositionally biased region" description="Acidic residues" evidence="11">
    <location>
        <begin position="575"/>
        <end position="585"/>
    </location>
</feature>
<evidence type="ECO:0000256" key="8">
    <source>
        <dbReference type="ARBA" id="ARBA00023242"/>
    </source>
</evidence>
<feature type="compositionally biased region" description="Basic and acidic residues" evidence="11">
    <location>
        <begin position="19"/>
        <end position="36"/>
    </location>
</feature>
<feature type="compositionally biased region" description="Basic residues" evidence="11">
    <location>
        <begin position="1"/>
        <end position="11"/>
    </location>
</feature>
<dbReference type="InterPro" id="IPR012948">
    <property type="entry name" value="AARP2CN"/>
</dbReference>
<feature type="compositionally biased region" description="Basic and acidic residues" evidence="11">
    <location>
        <begin position="586"/>
        <end position="602"/>
    </location>
</feature>
<evidence type="ECO:0000256" key="7">
    <source>
        <dbReference type="ARBA" id="ARBA00023134"/>
    </source>
</evidence>
<organism evidence="13 14">
    <name type="scientific">Tagetes erecta</name>
    <name type="common">African marigold</name>
    <dbReference type="NCBI Taxonomy" id="13708"/>
    <lineage>
        <taxon>Eukaryota</taxon>
        <taxon>Viridiplantae</taxon>
        <taxon>Streptophyta</taxon>
        <taxon>Embryophyta</taxon>
        <taxon>Tracheophyta</taxon>
        <taxon>Spermatophyta</taxon>
        <taxon>Magnoliopsida</taxon>
        <taxon>eudicotyledons</taxon>
        <taxon>Gunneridae</taxon>
        <taxon>Pentapetalae</taxon>
        <taxon>asterids</taxon>
        <taxon>campanulids</taxon>
        <taxon>Asterales</taxon>
        <taxon>Asteraceae</taxon>
        <taxon>Asteroideae</taxon>
        <taxon>Heliantheae alliance</taxon>
        <taxon>Tageteae</taxon>
        <taxon>Tagetes</taxon>
    </lineage>
</organism>
<evidence type="ECO:0000256" key="10">
    <source>
        <dbReference type="ARBA" id="ARBA00061391"/>
    </source>
</evidence>
<evidence type="ECO:0000259" key="12">
    <source>
        <dbReference type="PROSITE" id="PS51714"/>
    </source>
</evidence>
<evidence type="ECO:0000256" key="4">
    <source>
        <dbReference type="ARBA" id="ARBA00022741"/>
    </source>
</evidence>
<keyword evidence="4" id="KW-0547">Nucleotide-binding</keyword>
<dbReference type="Pfam" id="PF08142">
    <property type="entry name" value="AARP2CN"/>
    <property type="match status" value="1"/>
</dbReference>
<keyword evidence="7" id="KW-0342">GTP-binding</keyword>
<dbReference type="GO" id="GO:0000479">
    <property type="term" value="P:endonucleolytic cleavage of tricistronic rRNA transcript (SSU-rRNA, 5.8S rRNA, LSU-rRNA)"/>
    <property type="evidence" value="ECO:0007669"/>
    <property type="project" value="TreeGrafter"/>
</dbReference>
<evidence type="ECO:0000256" key="1">
    <source>
        <dbReference type="ARBA" id="ARBA00004604"/>
    </source>
</evidence>
<keyword evidence="5" id="KW-0378">Hydrolase</keyword>
<keyword evidence="3" id="KW-0597">Phosphoprotein</keyword>
<dbReference type="PANTHER" id="PTHR12858">
    <property type="entry name" value="RIBOSOME BIOGENESIS PROTEIN"/>
    <property type="match status" value="1"/>
</dbReference>
<feature type="region of interest" description="Disordered" evidence="11">
    <location>
        <begin position="647"/>
        <end position="693"/>
    </location>
</feature>
<feature type="compositionally biased region" description="Basic and acidic residues" evidence="11">
    <location>
        <begin position="563"/>
        <end position="574"/>
    </location>
</feature>
<keyword evidence="14" id="KW-1185">Reference proteome</keyword>
<feature type="compositionally biased region" description="Acidic residues" evidence="11">
    <location>
        <begin position="653"/>
        <end position="672"/>
    </location>
</feature>
<evidence type="ECO:0000256" key="2">
    <source>
        <dbReference type="ARBA" id="ARBA00022517"/>
    </source>
</evidence>
<dbReference type="InterPro" id="IPR037875">
    <property type="entry name" value="Bms1_N"/>
</dbReference>
<dbReference type="Gene3D" id="3.40.50.300">
    <property type="entry name" value="P-loop containing nucleotide triphosphate hydrolases"/>
    <property type="match status" value="1"/>
</dbReference>
<feature type="compositionally biased region" description="Acidic residues" evidence="11">
    <location>
        <begin position="514"/>
        <end position="531"/>
    </location>
</feature>
<dbReference type="SMART" id="SM00785">
    <property type="entry name" value="AARP2CN"/>
    <property type="match status" value="1"/>
</dbReference>
<protein>
    <recommendedName>
        <fullName evidence="12">Bms1-type G domain-containing protein</fullName>
    </recommendedName>
</protein>
<reference evidence="13" key="1">
    <citation type="journal article" date="2023" name="bioRxiv">
        <title>Improved chromosome-level genome assembly for marigold (Tagetes erecta).</title>
        <authorList>
            <person name="Jiang F."/>
            <person name="Yuan L."/>
            <person name="Wang S."/>
            <person name="Wang H."/>
            <person name="Xu D."/>
            <person name="Wang A."/>
            <person name="Fan W."/>
        </authorList>
    </citation>
    <scope>NUCLEOTIDE SEQUENCE</scope>
    <source>
        <strain evidence="13">WSJ</strain>
        <tissue evidence="13">Leaf</tissue>
    </source>
</reference>
<keyword evidence="6" id="KW-0067">ATP-binding</keyword>
<feature type="compositionally biased region" description="Basic and acidic residues" evidence="11">
    <location>
        <begin position="453"/>
        <end position="475"/>
    </location>
</feature>
<keyword evidence="8" id="KW-0539">Nucleus</keyword>
<dbReference type="GO" id="GO:0000462">
    <property type="term" value="P:maturation of SSU-rRNA from tricistronic rRNA transcript (SSU-rRNA, 5.8S rRNA, LSU-rRNA)"/>
    <property type="evidence" value="ECO:0007669"/>
    <property type="project" value="TreeGrafter"/>
</dbReference>
<dbReference type="GO" id="GO:0005654">
    <property type="term" value="C:nucleoplasm"/>
    <property type="evidence" value="ECO:0007669"/>
    <property type="project" value="UniProtKB-ARBA"/>
</dbReference>
<dbReference type="GO" id="GO:0003924">
    <property type="term" value="F:GTPase activity"/>
    <property type="evidence" value="ECO:0007669"/>
    <property type="project" value="TreeGrafter"/>
</dbReference>
<dbReference type="EMBL" id="JAUHHV010000001">
    <property type="protein sequence ID" value="KAK1434971.1"/>
    <property type="molecule type" value="Genomic_DNA"/>
</dbReference>
<dbReference type="GO" id="GO:0005525">
    <property type="term" value="F:GTP binding"/>
    <property type="evidence" value="ECO:0007669"/>
    <property type="project" value="UniProtKB-KW"/>
</dbReference>
<dbReference type="InterPro" id="IPR027417">
    <property type="entry name" value="P-loop_NTPase"/>
</dbReference>
<evidence type="ECO:0000256" key="3">
    <source>
        <dbReference type="ARBA" id="ARBA00022553"/>
    </source>
</evidence>
<dbReference type="GO" id="GO:0030686">
    <property type="term" value="C:90S preribosome"/>
    <property type="evidence" value="ECO:0007669"/>
    <property type="project" value="TreeGrafter"/>
</dbReference>
<feature type="region of interest" description="Disordered" evidence="11">
    <location>
        <begin position="436"/>
        <end position="540"/>
    </location>
</feature>
<dbReference type="AlphaFoldDB" id="A0AAD8P7N0"/>
<feature type="compositionally biased region" description="Basic and acidic residues" evidence="11">
    <location>
        <begin position="673"/>
        <end position="683"/>
    </location>
</feature>
<dbReference type="Proteomes" id="UP001229421">
    <property type="component" value="Unassembled WGS sequence"/>
</dbReference>
<sequence length="712" mass="80898">MERSQKSHRSRQSGPSAKKKSDTDKKKRDIIEEKKQNPKAFAFNSTVKAKRLQSRAVEKEQRRLHIPTIDRTTGEPAPYVVVVHGPPQVGKSLLIKSLIKHYTKHNISEVKGPITIVSGKKRRVQFVECPNDINGMIDAAKFADLALLLIDGSYGFEMETFEFLNIMQVHGFPKVMGVLTHLDKFKDVKKLKKTKQRLKHRFWTEIYDGAKLFYLSGLIHGKYVKREILNLAKFISVMKFHPLSWRTSHPYVLVDRFEDVTPPDKISTNKKCDRNVTLYGYLRGCNMKKGTKVHIAGVGDYSVAGLTGLADPCPLPSAAKKKGLRDKEKLFYAPMSGLGDLLYDKYAVYVDINDHLVQYSKVGDDDTSRKGTEKDVGVDLVKSLHKTKYTVDEKLNESSINLFSEKSYNLKEVTNGDDEDHGKHDNLLEPLEELDTIGSDDESDDSAETGSPRSKDNKHPLAEKKVEEEREFHEGRIRRKAVFGNEKGLDDQEASDEDEETENDNPDYESSSSFEEEEDEDEDEEEHDIEENMGNASKWKESLIERTISRQTTNLMQLVYGKSETKPNDSLHEDIDADLSDDDDDFFKPKSEGKKKLGKGLEGDEVNMDDSSKFTNYASIKDWKNGKIIESVRDRFVTGDWTKAAQRGKAVEVENENDDDDGPVFGEFEDLETGEKHEGDKTGDTNQDIDSATEERRLKKLALRAKFDAQYP</sequence>
<gene>
    <name evidence="13" type="ORF">QVD17_00726</name>
</gene>
<comment type="similarity">
    <text evidence="10">Belongs to the TRAFAC class translation factor GTPase superfamily. Bms1-like GTPase family. BMS1 subfamily.</text>
</comment>
<evidence type="ECO:0000313" key="13">
    <source>
        <dbReference type="EMBL" id="KAK1434971.1"/>
    </source>
</evidence>
<dbReference type="InterPro" id="IPR030387">
    <property type="entry name" value="G_Bms1/Tsr1_dom"/>
</dbReference>
<dbReference type="CDD" id="cd01882">
    <property type="entry name" value="BMS1"/>
    <property type="match status" value="1"/>
</dbReference>
<accession>A0AAD8P7N0</accession>
<dbReference type="GO" id="GO:0005524">
    <property type="term" value="F:ATP binding"/>
    <property type="evidence" value="ECO:0007669"/>
    <property type="project" value="UniProtKB-KW"/>
</dbReference>
<feature type="region of interest" description="Disordered" evidence="11">
    <location>
        <begin position="1"/>
        <end position="38"/>
    </location>
</feature>
<dbReference type="InterPro" id="IPR039761">
    <property type="entry name" value="Bms1/Tsr1"/>
</dbReference>
<dbReference type="GO" id="GO:0034511">
    <property type="term" value="F:U3 snoRNA binding"/>
    <property type="evidence" value="ECO:0007669"/>
    <property type="project" value="TreeGrafter"/>
</dbReference>
<name>A0AAD8P7N0_TARER</name>
<feature type="region of interest" description="Disordered" evidence="11">
    <location>
        <begin position="560"/>
        <end position="611"/>
    </location>
</feature>
<comment type="catalytic activity">
    <reaction evidence="9">
        <text>GTP + H2O = GDP + phosphate + H(+)</text>
        <dbReference type="Rhea" id="RHEA:19669"/>
        <dbReference type="ChEBI" id="CHEBI:15377"/>
        <dbReference type="ChEBI" id="CHEBI:15378"/>
        <dbReference type="ChEBI" id="CHEBI:37565"/>
        <dbReference type="ChEBI" id="CHEBI:43474"/>
        <dbReference type="ChEBI" id="CHEBI:58189"/>
    </reaction>
    <physiologicalReaction direction="left-to-right" evidence="9">
        <dbReference type="Rhea" id="RHEA:19670"/>
    </physiologicalReaction>
</comment>
<evidence type="ECO:0000256" key="11">
    <source>
        <dbReference type="SAM" id="MobiDB-lite"/>
    </source>
</evidence>
<feature type="domain" description="Bms1-type G" evidence="12">
    <location>
        <begin position="77"/>
        <end position="241"/>
    </location>
</feature>
<comment type="caution">
    <text evidence="13">The sequence shown here is derived from an EMBL/GenBank/DDBJ whole genome shotgun (WGS) entry which is preliminary data.</text>
</comment>
<keyword evidence="2" id="KW-0690">Ribosome biogenesis</keyword>
<feature type="compositionally biased region" description="Acidic residues" evidence="11">
    <location>
        <begin position="436"/>
        <end position="447"/>
    </location>
</feature>
<feature type="compositionally biased region" description="Acidic residues" evidence="11">
    <location>
        <begin position="491"/>
        <end position="507"/>
    </location>
</feature>